<feature type="domain" description="DUF6534" evidence="2">
    <location>
        <begin position="168"/>
        <end position="260"/>
    </location>
</feature>
<dbReference type="PANTHER" id="PTHR40465:SF1">
    <property type="entry name" value="DUF6534 DOMAIN-CONTAINING PROTEIN"/>
    <property type="match status" value="1"/>
</dbReference>
<keyword evidence="1" id="KW-0472">Membrane</keyword>
<proteinExistence type="predicted"/>
<dbReference type="InterPro" id="IPR045339">
    <property type="entry name" value="DUF6534"/>
</dbReference>
<dbReference type="Pfam" id="PF20152">
    <property type="entry name" value="DUF6534"/>
    <property type="match status" value="1"/>
</dbReference>
<dbReference type="Proteomes" id="UP001195769">
    <property type="component" value="Unassembled WGS sequence"/>
</dbReference>
<keyword evidence="1" id="KW-1133">Transmembrane helix</keyword>
<dbReference type="GeneID" id="64659836"/>
<dbReference type="PANTHER" id="PTHR40465">
    <property type="entry name" value="CHROMOSOME 1, WHOLE GENOME SHOTGUN SEQUENCE"/>
    <property type="match status" value="1"/>
</dbReference>
<dbReference type="RefSeq" id="XP_041229092.1">
    <property type="nucleotide sequence ID" value="XM_041365538.1"/>
</dbReference>
<evidence type="ECO:0000313" key="4">
    <source>
        <dbReference type="Proteomes" id="UP001195769"/>
    </source>
</evidence>
<name>A0AAD4ECA4_9AGAM</name>
<protein>
    <recommendedName>
        <fullName evidence="2">DUF6534 domain-containing protein</fullName>
    </recommendedName>
</protein>
<feature type="transmembrane region" description="Helical" evidence="1">
    <location>
        <begin position="92"/>
        <end position="111"/>
    </location>
</feature>
<sequence>MVVNSTGSELMWGPGFIGFIIATVLYGTAFGQYLFYVRSFPQDSRKLKFFITMTFCLETIHEYLLIGIYWYILISCRHSTSFECTAQLPWQVLLAVLMAYWIIFAVQCFYARRVWIITGQNHFLTGIVCVLATASFVCGMILSGLIFNTRRPEDLFHTKWSQLASFASALCDAVTTGTVWWFLRPARTDNIRSRSRSYLNELLRVFIQMGMFSFLVATALAVLYQFQEDLVGRFYTAAPGAVIGNSYINSMLAVLNARKSVRERERSARNALELPTIPTIH</sequence>
<evidence type="ECO:0000256" key="1">
    <source>
        <dbReference type="SAM" id="Phobius"/>
    </source>
</evidence>
<feature type="transmembrane region" description="Helical" evidence="1">
    <location>
        <begin position="123"/>
        <end position="148"/>
    </location>
</feature>
<keyword evidence="1" id="KW-0812">Transmembrane</keyword>
<comment type="caution">
    <text evidence="3">The sequence shown here is derived from an EMBL/GenBank/DDBJ whole genome shotgun (WGS) entry which is preliminary data.</text>
</comment>
<feature type="transmembrane region" description="Helical" evidence="1">
    <location>
        <begin position="236"/>
        <end position="257"/>
    </location>
</feature>
<feature type="transmembrane region" description="Helical" evidence="1">
    <location>
        <begin position="49"/>
        <end position="72"/>
    </location>
</feature>
<feature type="transmembrane region" description="Helical" evidence="1">
    <location>
        <begin position="12"/>
        <end position="37"/>
    </location>
</feature>
<gene>
    <name evidence="3" type="ORF">F5891DRAFT_1171302</name>
</gene>
<accession>A0AAD4ECA4</accession>
<evidence type="ECO:0000313" key="3">
    <source>
        <dbReference type="EMBL" id="KAG1903517.1"/>
    </source>
</evidence>
<dbReference type="AlphaFoldDB" id="A0AAD4ECA4"/>
<feature type="transmembrane region" description="Helical" evidence="1">
    <location>
        <begin position="160"/>
        <end position="183"/>
    </location>
</feature>
<dbReference type="EMBL" id="JABBWK010000012">
    <property type="protein sequence ID" value="KAG1903517.1"/>
    <property type="molecule type" value="Genomic_DNA"/>
</dbReference>
<feature type="transmembrane region" description="Helical" evidence="1">
    <location>
        <begin position="203"/>
        <end position="224"/>
    </location>
</feature>
<keyword evidence="4" id="KW-1185">Reference proteome</keyword>
<organism evidence="3 4">
    <name type="scientific">Suillus fuscotomentosus</name>
    <dbReference type="NCBI Taxonomy" id="1912939"/>
    <lineage>
        <taxon>Eukaryota</taxon>
        <taxon>Fungi</taxon>
        <taxon>Dikarya</taxon>
        <taxon>Basidiomycota</taxon>
        <taxon>Agaricomycotina</taxon>
        <taxon>Agaricomycetes</taxon>
        <taxon>Agaricomycetidae</taxon>
        <taxon>Boletales</taxon>
        <taxon>Suillineae</taxon>
        <taxon>Suillaceae</taxon>
        <taxon>Suillus</taxon>
    </lineage>
</organism>
<reference evidence="3" key="1">
    <citation type="journal article" date="2020" name="New Phytol.">
        <title>Comparative genomics reveals dynamic genome evolution in host specialist ectomycorrhizal fungi.</title>
        <authorList>
            <person name="Lofgren L.A."/>
            <person name="Nguyen N.H."/>
            <person name="Vilgalys R."/>
            <person name="Ruytinx J."/>
            <person name="Liao H.L."/>
            <person name="Branco S."/>
            <person name="Kuo A."/>
            <person name="LaButti K."/>
            <person name="Lipzen A."/>
            <person name="Andreopoulos W."/>
            <person name="Pangilinan J."/>
            <person name="Riley R."/>
            <person name="Hundley H."/>
            <person name="Na H."/>
            <person name="Barry K."/>
            <person name="Grigoriev I.V."/>
            <person name="Stajich J.E."/>
            <person name="Kennedy P.G."/>
        </authorList>
    </citation>
    <scope>NUCLEOTIDE SEQUENCE</scope>
    <source>
        <strain evidence="3">FC203</strain>
    </source>
</reference>
<evidence type="ECO:0000259" key="2">
    <source>
        <dbReference type="Pfam" id="PF20152"/>
    </source>
</evidence>